<keyword evidence="2" id="KW-0812">Transmembrane</keyword>
<evidence type="ECO:0000256" key="2">
    <source>
        <dbReference type="SAM" id="Phobius"/>
    </source>
</evidence>
<dbReference type="AlphaFoldDB" id="A0A059W5D8"/>
<organism evidence="3 4">
    <name type="scientific">Streptomyces noursei</name>
    <name type="common">Streptomyces albulus</name>
    <dbReference type="NCBI Taxonomy" id="1971"/>
    <lineage>
        <taxon>Bacteria</taxon>
        <taxon>Bacillati</taxon>
        <taxon>Actinomycetota</taxon>
        <taxon>Actinomycetes</taxon>
        <taxon>Kitasatosporales</taxon>
        <taxon>Streptomycetaceae</taxon>
        <taxon>Streptomyces</taxon>
    </lineage>
</organism>
<keyword evidence="2" id="KW-1133">Transmembrane helix</keyword>
<accession>A0A059W5D8</accession>
<feature type="transmembrane region" description="Helical" evidence="2">
    <location>
        <begin position="43"/>
        <end position="64"/>
    </location>
</feature>
<dbReference type="Proteomes" id="UP000288351">
    <property type="component" value="Unassembled WGS sequence"/>
</dbReference>
<evidence type="ECO:0000313" key="3">
    <source>
        <dbReference type="EMBL" id="GCB92661.1"/>
    </source>
</evidence>
<dbReference type="EMBL" id="BHXC01000006">
    <property type="protein sequence ID" value="GCB92661.1"/>
    <property type="molecule type" value="Genomic_DNA"/>
</dbReference>
<dbReference type="STRING" id="68570.DC74_4535"/>
<sequence>MGQRLRACLVVAVATGVLGVGGGPVFADAGARGGAAGSPGAPAPVAACGNLLGGLRVLGVVSGIRCGNGARSSRLPSAGRRTEGRRVGAVRGAAGPERRRERRRVGVSEAAVRRGLGARGYQDPRVGAVARAGKSVGQALLASSGARRLGLVAGAGGGLLLGGVALLQWARGRRG</sequence>
<evidence type="ECO:0000256" key="1">
    <source>
        <dbReference type="SAM" id="MobiDB-lite"/>
    </source>
</evidence>
<protein>
    <submittedName>
        <fullName evidence="3">Uncharacterized protein</fullName>
    </submittedName>
</protein>
<gene>
    <name evidence="3" type="ORF">SALB_05432</name>
</gene>
<keyword evidence="2" id="KW-0472">Membrane</keyword>
<proteinExistence type="predicted"/>
<evidence type="ECO:0000313" key="4">
    <source>
        <dbReference type="Proteomes" id="UP000288351"/>
    </source>
</evidence>
<name>A0A059W5D8_STRNR</name>
<feature type="transmembrane region" description="Helical" evidence="2">
    <location>
        <begin position="149"/>
        <end position="170"/>
    </location>
</feature>
<dbReference type="RefSeq" id="WP_020929984.1">
    <property type="nucleotide sequence ID" value="NZ_BHXC01000006.1"/>
</dbReference>
<comment type="caution">
    <text evidence="3">The sequence shown here is derived from an EMBL/GenBank/DDBJ whole genome shotgun (WGS) entry which is preliminary data.</text>
</comment>
<reference evidence="3 4" key="1">
    <citation type="journal article" date="2019" name="Microbiol. Resour. Announc.">
        <title>Draft Genome Sequence of the Most Traditional epsilon-Poly-l-Lysine Producer, Streptomyces albulus NBRC14147.</title>
        <authorList>
            <person name="Yamanaka K."/>
            <person name="Hamano Y."/>
        </authorList>
    </citation>
    <scope>NUCLEOTIDE SEQUENCE [LARGE SCALE GENOMIC DNA]</scope>
    <source>
        <strain evidence="3 4">NBRC 14147</strain>
    </source>
</reference>
<feature type="region of interest" description="Disordered" evidence="1">
    <location>
        <begin position="71"/>
        <end position="106"/>
    </location>
</feature>